<reference evidence="2 3" key="1">
    <citation type="journal article" date="2014" name="Genome Announc.">
        <title>Complete Genome Sequence of Hyphomicrobium nitrativorans Strain NL23, a Denitrifying Bacterium Isolated from Biofilm of a Methanol-Fed Denitrification System Treating Seawater at the Montreal Biodome.</title>
        <authorList>
            <person name="Martineau C."/>
            <person name="Villeneuve C."/>
            <person name="Mauffrey F."/>
            <person name="Villemur R."/>
        </authorList>
    </citation>
    <scope>NUCLEOTIDE SEQUENCE [LARGE SCALE GENOMIC DNA]</scope>
    <source>
        <strain evidence="2">NL23</strain>
    </source>
</reference>
<protein>
    <submittedName>
        <fullName evidence="2">Phytanoyl-CoA dioxygenase</fullName>
    </submittedName>
</protein>
<dbReference type="GO" id="GO:0005506">
    <property type="term" value="F:iron ion binding"/>
    <property type="evidence" value="ECO:0007669"/>
    <property type="project" value="UniProtKB-ARBA"/>
</dbReference>
<keyword evidence="2" id="KW-0560">Oxidoreductase</keyword>
<name>V5S9Z6_9HYPH</name>
<sequence>MTQDALAPSGSFQAEFAANGYVLLKQFYDPEQDIAPIQEDIRAIIALLCEKYGVDAPTATSWEAMTEAYPALIAKNRAWGGDVYDAIKQVPAFMQLVANKRNAALFAALRPGSQPGIAANGYGIRIDNPGEEKYRAQWHQEFPGQLRSLDGIVFWTPLVPVTPDMGPVQIAEGSHAEGIVPVYVDDAGADKTGAYALHLDRAEERLQRYPQVAPLTQPGDLVLMDFLTLHQSGFNVSKIPRWSIQYRYFNFAEPTGIRIGWKGSFAAGVKFEDVLPELLVAREDAA</sequence>
<evidence type="ECO:0000313" key="2">
    <source>
        <dbReference type="EMBL" id="AHB47561.1"/>
    </source>
</evidence>
<dbReference type="AlphaFoldDB" id="V5S9Z6"/>
<evidence type="ECO:0000256" key="1">
    <source>
        <dbReference type="ARBA" id="ARBA00001954"/>
    </source>
</evidence>
<dbReference type="PATRIC" id="fig|1029756.8.peg.565"/>
<dbReference type="KEGG" id="hni:W911_02670"/>
<dbReference type="GO" id="GO:0016706">
    <property type="term" value="F:2-oxoglutarate-dependent dioxygenase activity"/>
    <property type="evidence" value="ECO:0007669"/>
    <property type="project" value="UniProtKB-ARBA"/>
</dbReference>
<organism evidence="2 3">
    <name type="scientific">Hyphomicrobium nitrativorans NL23</name>
    <dbReference type="NCBI Taxonomy" id="1029756"/>
    <lineage>
        <taxon>Bacteria</taxon>
        <taxon>Pseudomonadati</taxon>
        <taxon>Pseudomonadota</taxon>
        <taxon>Alphaproteobacteria</taxon>
        <taxon>Hyphomicrobiales</taxon>
        <taxon>Hyphomicrobiaceae</taxon>
        <taxon>Hyphomicrobium</taxon>
    </lineage>
</organism>
<comment type="cofactor">
    <cofactor evidence="1">
        <name>Fe(2+)</name>
        <dbReference type="ChEBI" id="CHEBI:29033"/>
    </cofactor>
</comment>
<keyword evidence="2" id="KW-0223">Dioxygenase</keyword>
<dbReference type="Gene3D" id="2.60.120.620">
    <property type="entry name" value="q2cbj1_9rhob like domain"/>
    <property type="match status" value="1"/>
</dbReference>
<dbReference type="Proteomes" id="UP000018542">
    <property type="component" value="Chromosome"/>
</dbReference>
<dbReference type="OrthoDB" id="2560571at2"/>
<accession>V5S9Z6</accession>
<dbReference type="PANTHER" id="PTHR20883">
    <property type="entry name" value="PHYTANOYL-COA DIOXYGENASE DOMAIN CONTAINING 1"/>
    <property type="match status" value="1"/>
</dbReference>
<dbReference type="HOGENOM" id="CLU_1037206_0_0_5"/>
<keyword evidence="3" id="KW-1185">Reference proteome</keyword>
<dbReference type="EMBL" id="CP006912">
    <property type="protein sequence ID" value="AHB47561.1"/>
    <property type="molecule type" value="Genomic_DNA"/>
</dbReference>
<dbReference type="SUPFAM" id="SSF51197">
    <property type="entry name" value="Clavaminate synthase-like"/>
    <property type="match status" value="1"/>
</dbReference>
<dbReference type="InterPro" id="IPR008775">
    <property type="entry name" value="Phytyl_CoA_dOase-like"/>
</dbReference>
<dbReference type="Pfam" id="PF05721">
    <property type="entry name" value="PhyH"/>
    <property type="match status" value="1"/>
</dbReference>
<dbReference type="PANTHER" id="PTHR20883:SF48">
    <property type="entry name" value="ECTOINE DIOXYGENASE"/>
    <property type="match status" value="1"/>
</dbReference>
<gene>
    <name evidence="2" type="ORF">W911_02670</name>
</gene>
<evidence type="ECO:0000313" key="3">
    <source>
        <dbReference type="Proteomes" id="UP000018542"/>
    </source>
</evidence>
<dbReference type="RefSeq" id="WP_023785960.1">
    <property type="nucleotide sequence ID" value="NC_022997.1"/>
</dbReference>
<dbReference type="STRING" id="1029756.W911_02670"/>
<proteinExistence type="predicted"/>